<sequence>MLKKLKIKDFAIIDDIELDFYEGMTVLTGETGAGKSILIDAISLLLGERADKTMVRNKAEEASVLGIFEVKHPELKNLLSHYDIEYNDDISIHRIISRDNQNIIKINDQRVSLKVVSDISSYIADIHSQFDTTSLIHPENYIQLIDHFRKDKVNEYLNSYRQQQNAYLKTYDDYYQLKNKKVETMKQLDLFEFQLKELSKLSLEADELETLYEKVKVLNNIDKINYNLAQSQAILNDQGLIDNLYIVKNNIEELEDTSKDFKEISERLNNLYYELKDIADEIEDKQDSLDYDPSELETMNQRINDLEKIQKKYDKSISELIEYQASLLDIINTIENFDDIILEKENILEKEYLLLIEQAKQLSMLRQTIAKKITQEIIDTLKELEIEYADFMIEFQDIEFKDKFNKSQFKSDGIDQVDFLISTNKGEPLKALSKTASGGEMSRVMLTFKTIFAKSQKIPTIIFDEIDTGISGYIAKKIGRKISETSRFSQVISITHIPQVVAEGIHHLSIRKKVENNQTKVQVKYLTYDERVEEIAQMMSAEAVTDSARNIAKELLART</sequence>
<proteinExistence type="inferred from homology"/>
<keyword evidence="4" id="KW-0547">Nucleotide-binding</keyword>
<comment type="similarity">
    <text evidence="2 9">Belongs to the RecN family.</text>
</comment>
<dbReference type="SUPFAM" id="SSF52540">
    <property type="entry name" value="P-loop containing nucleoside triphosphate hydrolases"/>
    <property type="match status" value="2"/>
</dbReference>
<name>A0A7L6N0G7_9MOLU</name>
<evidence type="ECO:0000256" key="6">
    <source>
        <dbReference type="ARBA" id="ARBA00022840"/>
    </source>
</evidence>
<reference evidence="11 12" key="1">
    <citation type="submission" date="2020-04" db="EMBL/GenBank/DDBJ databases">
        <authorList>
            <person name="Zheng R.K."/>
            <person name="Sun C.M."/>
        </authorList>
    </citation>
    <scope>NUCLEOTIDE SEQUENCE [LARGE SCALE GENOMIC DNA]</scope>
    <source>
        <strain evidence="12">zrk29</strain>
    </source>
</reference>
<dbReference type="PANTHER" id="PTHR11059">
    <property type="entry name" value="DNA REPAIR PROTEIN RECN"/>
    <property type="match status" value="1"/>
</dbReference>
<keyword evidence="12" id="KW-1185">Reference proteome</keyword>
<evidence type="ECO:0000313" key="12">
    <source>
        <dbReference type="Proteomes" id="UP000512167"/>
    </source>
</evidence>
<evidence type="ECO:0000256" key="2">
    <source>
        <dbReference type="ARBA" id="ARBA00009441"/>
    </source>
</evidence>
<feature type="domain" description="RecF/RecN/SMC N-terminal" evidence="10">
    <location>
        <begin position="1"/>
        <end position="512"/>
    </location>
</feature>
<dbReference type="AlphaFoldDB" id="A0A7L6N0G7"/>
<dbReference type="CDD" id="cd03241">
    <property type="entry name" value="ABC_RecN"/>
    <property type="match status" value="2"/>
</dbReference>
<accession>A0A7L6N0G7</accession>
<evidence type="ECO:0000313" key="11">
    <source>
        <dbReference type="EMBL" id="QLY39733.1"/>
    </source>
</evidence>
<dbReference type="PANTHER" id="PTHR11059:SF0">
    <property type="entry name" value="DNA REPAIR PROTEIN RECN"/>
    <property type="match status" value="1"/>
</dbReference>
<evidence type="ECO:0000256" key="5">
    <source>
        <dbReference type="ARBA" id="ARBA00022763"/>
    </source>
</evidence>
<evidence type="ECO:0000256" key="4">
    <source>
        <dbReference type="ARBA" id="ARBA00022741"/>
    </source>
</evidence>
<dbReference type="InterPro" id="IPR004604">
    <property type="entry name" value="DNA_recomb/repair_RecN"/>
</dbReference>
<dbReference type="KEGG" id="tbk:HF295_02205"/>
<evidence type="ECO:0000259" key="10">
    <source>
        <dbReference type="Pfam" id="PF02463"/>
    </source>
</evidence>
<dbReference type="GO" id="GO:0006281">
    <property type="term" value="P:DNA repair"/>
    <property type="evidence" value="ECO:0007669"/>
    <property type="project" value="UniProtKB-KW"/>
</dbReference>
<dbReference type="GO" id="GO:0006310">
    <property type="term" value="P:DNA recombination"/>
    <property type="evidence" value="ECO:0007669"/>
    <property type="project" value="InterPro"/>
</dbReference>
<keyword evidence="5 9" id="KW-0227">DNA damage</keyword>
<evidence type="ECO:0000256" key="1">
    <source>
        <dbReference type="ARBA" id="ARBA00003618"/>
    </source>
</evidence>
<dbReference type="NCBIfam" id="TIGR00634">
    <property type="entry name" value="recN"/>
    <property type="match status" value="1"/>
</dbReference>
<dbReference type="InterPro" id="IPR027417">
    <property type="entry name" value="P-loop_NTPase"/>
</dbReference>
<evidence type="ECO:0000256" key="9">
    <source>
        <dbReference type="PIRNR" id="PIRNR003128"/>
    </source>
</evidence>
<dbReference type="GO" id="GO:0043590">
    <property type="term" value="C:bacterial nucleoid"/>
    <property type="evidence" value="ECO:0007669"/>
    <property type="project" value="TreeGrafter"/>
</dbReference>
<dbReference type="EMBL" id="CP051151">
    <property type="protein sequence ID" value="QLY39733.1"/>
    <property type="molecule type" value="Genomic_DNA"/>
</dbReference>
<evidence type="ECO:0000256" key="8">
    <source>
        <dbReference type="ARBA" id="ARBA00033408"/>
    </source>
</evidence>
<protein>
    <recommendedName>
        <fullName evidence="3 9">DNA repair protein RecN</fullName>
    </recommendedName>
    <alternativeName>
        <fullName evidence="8 9">Recombination protein N</fullName>
    </alternativeName>
</protein>
<keyword evidence="7 9" id="KW-0234">DNA repair</keyword>
<gene>
    <name evidence="11" type="primary">recN</name>
    <name evidence="11" type="ORF">HF295_02205</name>
</gene>
<dbReference type="Proteomes" id="UP000512167">
    <property type="component" value="Chromosome"/>
</dbReference>
<dbReference type="InterPro" id="IPR003395">
    <property type="entry name" value="RecF/RecN/SMC_N"/>
</dbReference>
<evidence type="ECO:0000256" key="7">
    <source>
        <dbReference type="ARBA" id="ARBA00023204"/>
    </source>
</evidence>
<dbReference type="GO" id="GO:0005524">
    <property type="term" value="F:ATP binding"/>
    <property type="evidence" value="ECO:0007669"/>
    <property type="project" value="UniProtKB-KW"/>
</dbReference>
<organism evidence="11 12">
    <name type="scientific">Hujiaoplasma nucleasis</name>
    <dbReference type="NCBI Taxonomy" id="2725268"/>
    <lineage>
        <taxon>Bacteria</taxon>
        <taxon>Bacillati</taxon>
        <taxon>Mycoplasmatota</taxon>
        <taxon>Mollicutes</taxon>
        <taxon>Candidatus Izemoplasmatales</taxon>
        <taxon>Hujiaoplasmataceae</taxon>
        <taxon>Hujiaoplasma</taxon>
    </lineage>
</organism>
<dbReference type="PIRSF" id="PIRSF003128">
    <property type="entry name" value="RecN"/>
    <property type="match status" value="1"/>
</dbReference>
<evidence type="ECO:0000256" key="3">
    <source>
        <dbReference type="ARBA" id="ARBA00021315"/>
    </source>
</evidence>
<keyword evidence="6" id="KW-0067">ATP-binding</keyword>
<dbReference type="Pfam" id="PF02463">
    <property type="entry name" value="SMC_N"/>
    <property type="match status" value="1"/>
</dbReference>
<dbReference type="Gene3D" id="3.40.50.300">
    <property type="entry name" value="P-loop containing nucleotide triphosphate hydrolases"/>
    <property type="match status" value="2"/>
</dbReference>
<comment type="function">
    <text evidence="1 9">May be involved in recombinational repair of damaged DNA.</text>
</comment>
<dbReference type="GO" id="GO:0009432">
    <property type="term" value="P:SOS response"/>
    <property type="evidence" value="ECO:0007669"/>
    <property type="project" value="TreeGrafter"/>
</dbReference>
<dbReference type="RefSeq" id="WP_312032213.1">
    <property type="nucleotide sequence ID" value="NZ_CP051151.1"/>
</dbReference>